<dbReference type="PANTHER" id="PTHR24253:SF183">
    <property type="entry name" value="PEPTIDASE S1 DOMAIN-CONTAINING PROTEIN"/>
    <property type="match status" value="1"/>
</dbReference>
<reference evidence="9 10" key="1">
    <citation type="submission" date="2014-02" db="EMBL/GenBank/DDBJ databases">
        <title>The genome sequence of the entomopathogenic fungus Metarhizium robertsii ARSEF 2575.</title>
        <authorList>
            <person name="Giuliano Garisto Donzelli B."/>
            <person name="Roe B.A."/>
            <person name="Macmil S.L."/>
            <person name="Krasnoff S.B."/>
            <person name="Gibson D.M."/>
        </authorList>
    </citation>
    <scope>NUCLEOTIDE SEQUENCE [LARGE SCALE GENOMIC DNA]</scope>
    <source>
        <strain evidence="9 10">ARSEF 2575</strain>
    </source>
</reference>
<evidence type="ECO:0000256" key="7">
    <source>
        <dbReference type="SAM" id="SignalP"/>
    </source>
</evidence>
<feature type="chain" id="PRO_5001980774" evidence="7">
    <location>
        <begin position="22"/>
        <end position="430"/>
    </location>
</feature>
<dbReference type="GO" id="GO:0005576">
    <property type="term" value="C:extracellular region"/>
    <property type="evidence" value="ECO:0007669"/>
    <property type="project" value="UniProtKB-SubCell"/>
</dbReference>
<evidence type="ECO:0000256" key="2">
    <source>
        <dbReference type="ARBA" id="ARBA00022525"/>
    </source>
</evidence>
<evidence type="ECO:0000313" key="9">
    <source>
        <dbReference type="EMBL" id="EXU98129.1"/>
    </source>
</evidence>
<comment type="caution">
    <text evidence="9">The sequence shown here is derived from an EMBL/GenBank/DDBJ whole genome shotgun (WGS) entry which is preliminary data.</text>
</comment>
<gene>
    <name evidence="9" type="ORF">X797_008736</name>
</gene>
<dbReference type="Proteomes" id="UP000030151">
    <property type="component" value="Unassembled WGS sequence"/>
</dbReference>
<dbReference type="PRINTS" id="PR00722">
    <property type="entry name" value="CHYMOTRYPSIN"/>
</dbReference>
<dbReference type="InterPro" id="IPR001314">
    <property type="entry name" value="Peptidase_S1A"/>
</dbReference>
<evidence type="ECO:0000256" key="5">
    <source>
        <dbReference type="ARBA" id="ARBA00023180"/>
    </source>
</evidence>
<organism evidence="9 10">
    <name type="scientific">Metarhizium robertsii</name>
    <dbReference type="NCBI Taxonomy" id="568076"/>
    <lineage>
        <taxon>Eukaryota</taxon>
        <taxon>Fungi</taxon>
        <taxon>Dikarya</taxon>
        <taxon>Ascomycota</taxon>
        <taxon>Pezizomycotina</taxon>
        <taxon>Sordariomycetes</taxon>
        <taxon>Hypocreomycetidae</taxon>
        <taxon>Hypocreales</taxon>
        <taxon>Clavicipitaceae</taxon>
        <taxon>Metarhizium</taxon>
    </lineage>
</organism>
<feature type="region of interest" description="Disordered" evidence="6">
    <location>
        <begin position="303"/>
        <end position="384"/>
    </location>
</feature>
<dbReference type="CDD" id="cd00190">
    <property type="entry name" value="Tryp_SPc"/>
    <property type="match status" value="1"/>
</dbReference>
<keyword evidence="5" id="KW-0325">Glycoprotein</keyword>
<dbReference type="PANTHER" id="PTHR24253">
    <property type="entry name" value="TRANSMEMBRANE PROTEASE SERINE"/>
    <property type="match status" value="1"/>
</dbReference>
<evidence type="ECO:0000256" key="3">
    <source>
        <dbReference type="ARBA" id="ARBA00022729"/>
    </source>
</evidence>
<keyword evidence="3 7" id="KW-0732">Signal</keyword>
<dbReference type="SMART" id="SM00020">
    <property type="entry name" value="Tryp_SPc"/>
    <property type="match status" value="1"/>
</dbReference>
<feature type="compositionally biased region" description="Low complexity" evidence="6">
    <location>
        <begin position="209"/>
        <end position="223"/>
    </location>
</feature>
<name>A0A0A1UR86_9HYPO</name>
<dbReference type="InterPro" id="IPR033116">
    <property type="entry name" value="TRYPSIN_SER"/>
</dbReference>
<dbReference type="InterPro" id="IPR043504">
    <property type="entry name" value="Peptidase_S1_PA_chymotrypsin"/>
</dbReference>
<evidence type="ECO:0000256" key="6">
    <source>
        <dbReference type="SAM" id="MobiDB-lite"/>
    </source>
</evidence>
<evidence type="ECO:0000256" key="4">
    <source>
        <dbReference type="ARBA" id="ARBA00023157"/>
    </source>
</evidence>
<dbReference type="EMBL" id="JELW01000029">
    <property type="protein sequence ID" value="EXU98129.1"/>
    <property type="molecule type" value="Genomic_DNA"/>
</dbReference>
<dbReference type="InterPro" id="IPR009003">
    <property type="entry name" value="Peptidase_S1_PA"/>
</dbReference>
<dbReference type="SUPFAM" id="SSF50494">
    <property type="entry name" value="Trypsin-like serine proteases"/>
    <property type="match status" value="1"/>
</dbReference>
<dbReference type="InterPro" id="IPR001254">
    <property type="entry name" value="Trypsin_dom"/>
</dbReference>
<feature type="signal peptide" evidence="7">
    <location>
        <begin position="1"/>
        <end position="21"/>
    </location>
</feature>
<dbReference type="FunFam" id="2.40.10.10:FF:000054">
    <property type="entry name" value="Complement C1r subcomponent"/>
    <property type="match status" value="1"/>
</dbReference>
<dbReference type="Pfam" id="PF00089">
    <property type="entry name" value="Trypsin"/>
    <property type="match status" value="2"/>
</dbReference>
<feature type="domain" description="Peptidase S1" evidence="8">
    <location>
        <begin position="30"/>
        <end position="300"/>
    </location>
</feature>
<protein>
    <submittedName>
        <fullName evidence="9">Peptidase S1 domain protein</fullName>
    </submittedName>
</protein>
<sequence length="430" mass="44196">MGPNKAIAAAIAVFAAQTASAKPVDIQPKIVGGSQANQAEWQSIVSIRLAQGGGQPYHTCGGSLVSADTIVTAAHFLAGSNDRKSRQATVVGVAEIIHHPEFDRNTMKDDISVWKLSRPIPESNTIKYARMPRQREDPPPSAAVKVAGWGAIQEIKIPQGAQGGQAIIPRDAPQEPSPKGLVPTIAPRLLREAMLSVVDHSTCSQAYAPTTQVQQPGPIQPGQFGKRQVSSRITQNMICAGASRGAQDSCYGDSGGPLVDAHSNTLVGIVSFGLACGHPTAPGVYTKVSSYMDFIRRVAGNIGGNGDNGSGNGDDSGSGNGDNGNGNGDNGNGNGDNGNGNGDNGSGNGDNGSGNGDNGSGNGDNGNGNGDNGSGNGDDGGVTQVPPMNFDYCLDLLLQTWLSNGNGVLTQVPPNYDNCIKLIFDVQLPF</sequence>
<dbReference type="AlphaFoldDB" id="A0A0A1UR86"/>
<accession>A0A0A1UR86</accession>
<dbReference type="PROSITE" id="PS50240">
    <property type="entry name" value="TRYPSIN_DOM"/>
    <property type="match status" value="1"/>
</dbReference>
<dbReference type="HOGENOM" id="CLU_006842_7_5_1"/>
<feature type="region of interest" description="Disordered" evidence="6">
    <location>
        <begin position="209"/>
        <end position="228"/>
    </location>
</feature>
<keyword evidence="4" id="KW-1015">Disulfide bond</keyword>
<dbReference type="GO" id="GO:0004252">
    <property type="term" value="F:serine-type endopeptidase activity"/>
    <property type="evidence" value="ECO:0007669"/>
    <property type="project" value="InterPro"/>
</dbReference>
<feature type="compositionally biased region" description="Gly residues" evidence="6">
    <location>
        <begin position="303"/>
        <end position="380"/>
    </location>
</feature>
<keyword evidence="2" id="KW-0964">Secreted</keyword>
<dbReference type="OrthoDB" id="6380398at2759"/>
<evidence type="ECO:0000256" key="1">
    <source>
        <dbReference type="ARBA" id="ARBA00004613"/>
    </source>
</evidence>
<dbReference type="PROSITE" id="PS00135">
    <property type="entry name" value="TRYPSIN_SER"/>
    <property type="match status" value="1"/>
</dbReference>
<comment type="subcellular location">
    <subcellularLocation>
        <location evidence="1">Secreted</location>
    </subcellularLocation>
</comment>
<dbReference type="Gene3D" id="2.40.10.10">
    <property type="entry name" value="Trypsin-like serine proteases"/>
    <property type="match status" value="1"/>
</dbReference>
<evidence type="ECO:0000313" key="10">
    <source>
        <dbReference type="Proteomes" id="UP000030151"/>
    </source>
</evidence>
<evidence type="ECO:0000259" key="8">
    <source>
        <dbReference type="PROSITE" id="PS50240"/>
    </source>
</evidence>
<proteinExistence type="predicted"/>
<dbReference type="GO" id="GO:0006508">
    <property type="term" value="P:proteolysis"/>
    <property type="evidence" value="ECO:0007669"/>
    <property type="project" value="InterPro"/>
</dbReference>